<dbReference type="SUPFAM" id="SSF56935">
    <property type="entry name" value="Porins"/>
    <property type="match status" value="1"/>
</dbReference>
<keyword evidence="5 7" id="KW-0472">Membrane</keyword>
<keyword evidence="3 7" id="KW-1134">Transmembrane beta strand</keyword>
<evidence type="ECO:0000256" key="3">
    <source>
        <dbReference type="ARBA" id="ARBA00022452"/>
    </source>
</evidence>
<dbReference type="SUPFAM" id="SSF49464">
    <property type="entry name" value="Carboxypeptidase regulatory domain-like"/>
    <property type="match status" value="1"/>
</dbReference>
<protein>
    <submittedName>
        <fullName evidence="10">SusC/RagA family TonB-linked outer membrane protein</fullName>
    </submittedName>
</protein>
<keyword evidence="6 7" id="KW-0998">Cell outer membrane</keyword>
<feature type="domain" description="TonB-dependent receptor plug" evidence="9">
    <location>
        <begin position="121"/>
        <end position="256"/>
    </location>
</feature>
<organism evidence="10 11">
    <name type="scientific">Psychroflexus planctonicus</name>
    <dbReference type="NCBI Taxonomy" id="1526575"/>
    <lineage>
        <taxon>Bacteria</taxon>
        <taxon>Pseudomonadati</taxon>
        <taxon>Bacteroidota</taxon>
        <taxon>Flavobacteriia</taxon>
        <taxon>Flavobacteriales</taxon>
        <taxon>Flavobacteriaceae</taxon>
        <taxon>Psychroflexus</taxon>
    </lineage>
</organism>
<keyword evidence="4 7" id="KW-0812">Transmembrane</keyword>
<name>A0ABQ1SP28_9FLAO</name>
<dbReference type="RefSeq" id="WP_188459593.1">
    <property type="nucleotide sequence ID" value="NZ_BMGM01000014.1"/>
</dbReference>
<dbReference type="PROSITE" id="PS52016">
    <property type="entry name" value="TONB_DEPENDENT_REC_3"/>
    <property type="match status" value="1"/>
</dbReference>
<dbReference type="Gene3D" id="2.40.170.20">
    <property type="entry name" value="TonB-dependent receptor, beta-barrel domain"/>
    <property type="match status" value="1"/>
</dbReference>
<dbReference type="EMBL" id="BMGM01000014">
    <property type="protein sequence ID" value="GGE44847.1"/>
    <property type="molecule type" value="Genomic_DNA"/>
</dbReference>
<evidence type="ECO:0000256" key="4">
    <source>
        <dbReference type="ARBA" id="ARBA00022692"/>
    </source>
</evidence>
<dbReference type="InterPro" id="IPR008969">
    <property type="entry name" value="CarboxyPept-like_regulatory"/>
</dbReference>
<evidence type="ECO:0000256" key="7">
    <source>
        <dbReference type="PROSITE-ProRule" id="PRU01360"/>
    </source>
</evidence>
<evidence type="ECO:0000256" key="2">
    <source>
        <dbReference type="ARBA" id="ARBA00022448"/>
    </source>
</evidence>
<dbReference type="NCBIfam" id="TIGR04056">
    <property type="entry name" value="OMP_RagA_SusC"/>
    <property type="match status" value="1"/>
</dbReference>
<dbReference type="Gene3D" id="2.60.40.1120">
    <property type="entry name" value="Carboxypeptidase-like, regulatory domain"/>
    <property type="match status" value="1"/>
</dbReference>
<dbReference type="InterPro" id="IPR036942">
    <property type="entry name" value="Beta-barrel_TonB_sf"/>
</dbReference>
<sequence>MKYLFTAILFISLVNFTQAQQSRRITGKVFSAQDSIPLPSANITVKGTKKGAITDFDGRFIYQLIADNIEETELIISYLGFKSKTIKVGSKNTFSIYLEPSEDELGEVVITSSYGTNKLREEVVGSITQLSNKDINTLQSFESVDKMIEGIAPGVQIQANSQLGTATQINIRGQGTFTSLTGNSLNASAQPLIIVDGVILSEENGFDDQLFDGGSRFGEEFLNPLTKIPPEEIESISILKDAAAVSVYGADGANGVILITTKKGKSKAFDVTVSQQSGFSNPINEIGYLSGPQYHSVLVQYYLNNGESLANATNLAGSSTINTNWFDLMNETGSFSRTRVGVSGSKGDFGFRSSISYLLNDEAQVGNSFSNLSGTFGVSYKKEKFSADFRLVPTLVNKTNPNSLFSFPLPPNVSPFQEDGSFTIIDTGVLGNPLAVLEQNQSDARTIGLLGSLNLNYQINENWSVKTILGLDYTEKDQDRFFSGENASGRLSGFFDADGETYPNWGRKVNFNRNNQRYTFNQIVSYQKEIDENHSIDGILGFEAAEENITNQRTFGSGFIEQTRSASFEDANDVRKASFTSENARTSIFSQLNYDYQKKYFVTGSLRQDQSSAFGGDVNAAINGALGVSWVISKEDFFEKIDGIDFLRLRTSYGSSGNSRIGSFRARGLYNIDVLDFDGYNGGISAFPQSAPNPRLSWERNIKFNTGLDLNFWKKRVNFTIEYYRDVITDIISSTNIIPESGFTTVQANTGSMMNQGVEISLRVKFVEKENFKYDFNFIFSRNANEVLTIENLSSAFSSAERASALRVGESTTAIWGLNFIGIDPATGRELFTKDGQVYDGATYRELFDNQDWEIIGDRLPSFFGSFQHSFVIHKQWSIRARFLYSWGEDILLSRDLESTDQLLPTRNMIVNTLDYWQQPGDVARNPRPGAGQPIFSNTSRYVYDTSHIKFQNLTINYNLKPAFVERLKLKAAAIFVNMDNIAYWYKNGSPKGQNGIRELRFRYPEMRTITIGASVKI</sequence>
<dbReference type="InterPro" id="IPR039426">
    <property type="entry name" value="TonB-dep_rcpt-like"/>
</dbReference>
<dbReference type="Proteomes" id="UP000599179">
    <property type="component" value="Unassembled WGS sequence"/>
</dbReference>
<accession>A0ABQ1SP28</accession>
<evidence type="ECO:0000256" key="6">
    <source>
        <dbReference type="ARBA" id="ARBA00023237"/>
    </source>
</evidence>
<reference evidence="11" key="1">
    <citation type="journal article" date="2019" name="Int. J. Syst. Evol. Microbiol.">
        <title>The Global Catalogue of Microorganisms (GCM) 10K type strain sequencing project: providing services to taxonomists for standard genome sequencing and annotation.</title>
        <authorList>
            <consortium name="The Broad Institute Genomics Platform"/>
            <consortium name="The Broad Institute Genome Sequencing Center for Infectious Disease"/>
            <person name="Wu L."/>
            <person name="Ma J."/>
        </authorList>
    </citation>
    <scope>NUCLEOTIDE SEQUENCE [LARGE SCALE GENOMIC DNA]</scope>
    <source>
        <strain evidence="11">CGMCC 1.12931</strain>
    </source>
</reference>
<comment type="similarity">
    <text evidence="7">Belongs to the TonB-dependent receptor family.</text>
</comment>
<keyword evidence="11" id="KW-1185">Reference proteome</keyword>
<keyword evidence="8" id="KW-0732">Signal</keyword>
<dbReference type="InterPro" id="IPR023997">
    <property type="entry name" value="TonB-dep_OMP_SusC/RagA_CS"/>
</dbReference>
<dbReference type="InterPro" id="IPR037066">
    <property type="entry name" value="Plug_dom_sf"/>
</dbReference>
<gene>
    <name evidence="10" type="ORF">GCM10010832_26030</name>
</gene>
<feature type="chain" id="PRO_5046776068" evidence="8">
    <location>
        <begin position="20"/>
        <end position="1018"/>
    </location>
</feature>
<dbReference type="InterPro" id="IPR023996">
    <property type="entry name" value="TonB-dep_OMP_SusC/RagA"/>
</dbReference>
<dbReference type="Gene3D" id="2.170.130.10">
    <property type="entry name" value="TonB-dependent receptor, plug domain"/>
    <property type="match status" value="1"/>
</dbReference>
<dbReference type="Pfam" id="PF07715">
    <property type="entry name" value="Plug"/>
    <property type="match status" value="1"/>
</dbReference>
<dbReference type="NCBIfam" id="TIGR04057">
    <property type="entry name" value="SusC_RagA_signa"/>
    <property type="match status" value="1"/>
</dbReference>
<evidence type="ECO:0000259" key="9">
    <source>
        <dbReference type="Pfam" id="PF07715"/>
    </source>
</evidence>
<keyword evidence="2 7" id="KW-0813">Transport</keyword>
<dbReference type="InterPro" id="IPR012910">
    <property type="entry name" value="Plug_dom"/>
</dbReference>
<evidence type="ECO:0000256" key="5">
    <source>
        <dbReference type="ARBA" id="ARBA00023136"/>
    </source>
</evidence>
<dbReference type="Pfam" id="PF13715">
    <property type="entry name" value="CarbopepD_reg_2"/>
    <property type="match status" value="1"/>
</dbReference>
<comment type="subcellular location">
    <subcellularLocation>
        <location evidence="1 7">Cell outer membrane</location>
        <topology evidence="1 7">Multi-pass membrane protein</topology>
    </subcellularLocation>
</comment>
<feature type="signal peptide" evidence="8">
    <location>
        <begin position="1"/>
        <end position="19"/>
    </location>
</feature>
<evidence type="ECO:0000256" key="1">
    <source>
        <dbReference type="ARBA" id="ARBA00004571"/>
    </source>
</evidence>
<evidence type="ECO:0000313" key="11">
    <source>
        <dbReference type="Proteomes" id="UP000599179"/>
    </source>
</evidence>
<proteinExistence type="inferred from homology"/>
<evidence type="ECO:0000313" key="10">
    <source>
        <dbReference type="EMBL" id="GGE44847.1"/>
    </source>
</evidence>
<evidence type="ECO:0000256" key="8">
    <source>
        <dbReference type="SAM" id="SignalP"/>
    </source>
</evidence>
<comment type="caution">
    <text evidence="10">The sequence shown here is derived from an EMBL/GenBank/DDBJ whole genome shotgun (WGS) entry which is preliminary data.</text>
</comment>